<sequence length="199" mass="20265">MAATTLSISGGTPPFKVTITEAASGNQIPCSSGCGSSNDRSRNIVFSALTGTYNYRMRIEDSSSPVCVSEQLTGALTCQSGSTVSFTANVIQPTCSGSTLSSSATVQLSNIANGNRYHIYQNNSISGNDCGGAISFTGSSVSIPVNAPAQGQSQPYAIRIWGGSDCSSYADAIVTVNSPTCQPGSSCNLTISLGTPTCS</sequence>
<name>A0A2T0SYK6_9BACT</name>
<dbReference type="Proteomes" id="UP000238375">
    <property type="component" value="Unassembled WGS sequence"/>
</dbReference>
<reference evidence="1 2" key="1">
    <citation type="submission" date="2018-03" db="EMBL/GenBank/DDBJ databases">
        <title>Genomic Encyclopedia of Archaeal and Bacterial Type Strains, Phase II (KMG-II): from individual species to whole genera.</title>
        <authorList>
            <person name="Goeker M."/>
        </authorList>
    </citation>
    <scope>NUCLEOTIDE SEQUENCE [LARGE SCALE GENOMIC DNA]</scope>
    <source>
        <strain evidence="1 2">DSM 28354</strain>
    </source>
</reference>
<gene>
    <name evidence="1" type="ORF">CLV58_109170</name>
</gene>
<organism evidence="1 2">
    <name type="scientific">Spirosoma oryzae</name>
    <dbReference type="NCBI Taxonomy" id="1469603"/>
    <lineage>
        <taxon>Bacteria</taxon>
        <taxon>Pseudomonadati</taxon>
        <taxon>Bacteroidota</taxon>
        <taxon>Cytophagia</taxon>
        <taxon>Cytophagales</taxon>
        <taxon>Cytophagaceae</taxon>
        <taxon>Spirosoma</taxon>
    </lineage>
</organism>
<protein>
    <submittedName>
        <fullName evidence="1">Uncharacterized protein</fullName>
    </submittedName>
</protein>
<dbReference type="RefSeq" id="WP_106138175.1">
    <property type="nucleotide sequence ID" value="NZ_PVTE01000009.1"/>
</dbReference>
<evidence type="ECO:0000313" key="2">
    <source>
        <dbReference type="Proteomes" id="UP000238375"/>
    </source>
</evidence>
<proteinExistence type="predicted"/>
<dbReference type="EMBL" id="PVTE01000009">
    <property type="protein sequence ID" value="PRY38443.1"/>
    <property type="molecule type" value="Genomic_DNA"/>
</dbReference>
<evidence type="ECO:0000313" key="1">
    <source>
        <dbReference type="EMBL" id="PRY38443.1"/>
    </source>
</evidence>
<dbReference type="AlphaFoldDB" id="A0A2T0SYK6"/>
<accession>A0A2T0SYK6</accession>
<comment type="caution">
    <text evidence="1">The sequence shown here is derived from an EMBL/GenBank/DDBJ whole genome shotgun (WGS) entry which is preliminary data.</text>
</comment>
<keyword evidence="2" id="KW-1185">Reference proteome</keyword>